<dbReference type="OrthoDB" id="2734401at2"/>
<comment type="caution">
    <text evidence="1">The sequence shown here is derived from an EMBL/GenBank/DDBJ whole genome shotgun (WGS) entry which is preliminary data.</text>
</comment>
<reference evidence="1 2" key="1">
    <citation type="submission" date="2016-02" db="EMBL/GenBank/DDBJ databases">
        <title>Draft Genome for Tepidibacillus decaturensis nov. sp. Strain Z9, an Anaerobic, Moderately Thermophilic and Heterotrophic Bacterium from Deep Subsurface of the Illinois Basin, USA.</title>
        <authorList>
            <person name="Dong Y."/>
            <person name="Chang J.Y."/>
            <person name="Sanford R."/>
            <person name="Fouke B.W."/>
        </authorList>
    </citation>
    <scope>NUCLEOTIDE SEQUENCE [LARGE SCALE GENOMIC DNA]</scope>
    <source>
        <strain evidence="1 2">Z9</strain>
    </source>
</reference>
<dbReference type="SUPFAM" id="SSF158430">
    <property type="entry name" value="Bacillus cereus metalloprotein-like"/>
    <property type="match status" value="1"/>
</dbReference>
<gene>
    <name evidence="1" type="ORF">U473_05505</name>
</gene>
<evidence type="ECO:0000313" key="2">
    <source>
        <dbReference type="Proteomes" id="UP000070352"/>
    </source>
</evidence>
<dbReference type="STRING" id="1413211.U473_05505"/>
<name>A0A135L3L4_9BACI</name>
<keyword evidence="2" id="KW-1185">Reference proteome</keyword>
<organism evidence="1 2">
    <name type="scientific">Tepidibacillus decaturensis</name>
    <dbReference type="NCBI Taxonomy" id="1413211"/>
    <lineage>
        <taxon>Bacteria</taxon>
        <taxon>Bacillati</taxon>
        <taxon>Bacillota</taxon>
        <taxon>Bacilli</taxon>
        <taxon>Bacillales</taxon>
        <taxon>Bacillaceae</taxon>
        <taxon>Tepidibacillus</taxon>
    </lineage>
</organism>
<dbReference type="Proteomes" id="UP000070352">
    <property type="component" value="Unassembled WGS sequence"/>
</dbReference>
<dbReference type="RefSeq" id="WP_068724141.1">
    <property type="nucleotide sequence ID" value="NZ_LSKU01000001.1"/>
</dbReference>
<protein>
    <recommendedName>
        <fullName evidence="3">DUF2935 domain-containing protein</fullName>
    </recommendedName>
</protein>
<dbReference type="EMBL" id="LSKU01000001">
    <property type="protein sequence ID" value="KXG43531.1"/>
    <property type="molecule type" value="Genomic_DNA"/>
</dbReference>
<dbReference type="InterPro" id="IPR021328">
    <property type="entry name" value="CotB-like"/>
</dbReference>
<evidence type="ECO:0000313" key="1">
    <source>
        <dbReference type="EMBL" id="KXG43531.1"/>
    </source>
</evidence>
<dbReference type="Pfam" id="PF11155">
    <property type="entry name" value="DUF2935"/>
    <property type="match status" value="1"/>
</dbReference>
<proteinExistence type="predicted"/>
<dbReference type="Gene3D" id="1.20.1260.120">
    <property type="entry name" value="Protein of unknown function DUF2935"/>
    <property type="match status" value="1"/>
</dbReference>
<accession>A0A135L3L4</accession>
<dbReference type="AlphaFoldDB" id="A0A135L3L4"/>
<evidence type="ECO:0008006" key="3">
    <source>
        <dbReference type="Google" id="ProtNLM"/>
    </source>
</evidence>
<sequence>MQFYYGDMMPLRILDEAEFWKRQETEHTVVIRQIAPGLELQYIEALRKWEESFAETEGKVVKYVETVVRSGPNIPPQTHQEIMQLIHFSQNQSQQFVMLLNQLLTNSKAIADNQIAITVINHIRRESEYYIGIVHSLFDRY</sequence>